<protein>
    <submittedName>
        <fullName evidence="1">Uncharacterized protein</fullName>
    </submittedName>
</protein>
<dbReference type="AlphaFoldDB" id="A0A7X3C3Q1"/>
<accession>A0A7X3C3Q1</accession>
<gene>
    <name evidence="1" type="ORF">GM612_07775</name>
</gene>
<comment type="caution">
    <text evidence="1">The sequence shown here is derived from an EMBL/GenBank/DDBJ whole genome shotgun (WGS) entry which is preliminary data.</text>
</comment>
<organism evidence="1 2">
    <name type="scientific">Secundilactobacillus folii</name>
    <dbReference type="NCBI Taxonomy" id="2678357"/>
    <lineage>
        <taxon>Bacteria</taxon>
        <taxon>Bacillati</taxon>
        <taxon>Bacillota</taxon>
        <taxon>Bacilli</taxon>
        <taxon>Lactobacillales</taxon>
        <taxon>Lactobacillaceae</taxon>
        <taxon>Secundilactobacillus</taxon>
    </lineage>
</organism>
<evidence type="ECO:0000313" key="2">
    <source>
        <dbReference type="Proteomes" id="UP000466388"/>
    </source>
</evidence>
<name>A0A7X3C3Q1_9LACO</name>
<sequence>MPNTNVKIDFSHFEGAKRQILIQLEQWHWQIAIVENKVREQQDFDTVTAESHRLREAIRDRYQANEKLSRREPMAAQRLHRRYLQVLLDLSAEIVSVPSRSMAYYDLVSFKDHLLRDIEYIRSTGMEREK</sequence>
<evidence type="ECO:0000313" key="1">
    <source>
        <dbReference type="EMBL" id="MTV82544.1"/>
    </source>
</evidence>
<proteinExistence type="predicted"/>
<dbReference type="Proteomes" id="UP000466388">
    <property type="component" value="Unassembled WGS sequence"/>
</dbReference>
<dbReference type="RefSeq" id="WP_155431817.1">
    <property type="nucleotide sequence ID" value="NZ_WNJO01000008.1"/>
</dbReference>
<reference evidence="1 2" key="1">
    <citation type="submission" date="2019-11" db="EMBL/GenBank/DDBJ databases">
        <title>Lactobacillus sp. nov. CRM56-3, isolated from fermented tea leaves.</title>
        <authorList>
            <person name="Phuengjayaem S."/>
            <person name="Tanasupawat S."/>
        </authorList>
    </citation>
    <scope>NUCLEOTIDE SEQUENCE [LARGE SCALE GENOMIC DNA]</scope>
    <source>
        <strain evidence="1 2">CRM56-3</strain>
    </source>
</reference>
<dbReference type="EMBL" id="WNJO01000008">
    <property type="protein sequence ID" value="MTV82544.1"/>
    <property type="molecule type" value="Genomic_DNA"/>
</dbReference>
<keyword evidence="2" id="KW-1185">Reference proteome</keyword>